<evidence type="ECO:0000313" key="7">
    <source>
        <dbReference type="Proteomes" id="UP000000430"/>
    </source>
</evidence>
<gene>
    <name evidence="6" type="ordered locus">ACIAD3588</name>
</gene>
<dbReference type="SMART" id="SM00062">
    <property type="entry name" value="PBPb"/>
    <property type="match status" value="1"/>
</dbReference>
<dbReference type="InterPro" id="IPR018313">
    <property type="entry name" value="SBP_3_CS"/>
</dbReference>
<evidence type="ECO:0000256" key="2">
    <source>
        <dbReference type="ARBA" id="ARBA00010333"/>
    </source>
</evidence>
<dbReference type="STRING" id="202950.GCA_001485005_01629"/>
<dbReference type="CDD" id="cd01072">
    <property type="entry name" value="PBP2_SMa0082_like"/>
    <property type="match status" value="1"/>
</dbReference>
<evidence type="ECO:0000259" key="5">
    <source>
        <dbReference type="SMART" id="SM00062"/>
    </source>
</evidence>
<evidence type="ECO:0000256" key="3">
    <source>
        <dbReference type="ARBA" id="ARBA00022729"/>
    </source>
</evidence>
<proteinExistence type="inferred from homology"/>
<dbReference type="Gene3D" id="3.40.190.10">
    <property type="entry name" value="Periplasmic binding protein-like II"/>
    <property type="match status" value="2"/>
</dbReference>
<dbReference type="HOGENOM" id="CLU_019602_18_4_6"/>
<dbReference type="EMBL" id="CR543861">
    <property type="protein sequence ID" value="CAG70228.1"/>
    <property type="molecule type" value="Genomic_DNA"/>
</dbReference>
<feature type="domain" description="Solute-binding protein family 3/N-terminal" evidence="5">
    <location>
        <begin position="80"/>
        <end position="300"/>
    </location>
</feature>
<organism evidence="6 7">
    <name type="scientific">Acinetobacter baylyi (strain ATCC 33305 / BD413 / ADP1)</name>
    <dbReference type="NCBI Taxonomy" id="62977"/>
    <lineage>
        <taxon>Bacteria</taxon>
        <taxon>Pseudomonadati</taxon>
        <taxon>Pseudomonadota</taxon>
        <taxon>Gammaproteobacteria</taxon>
        <taxon>Moraxellales</taxon>
        <taxon>Moraxellaceae</taxon>
        <taxon>Acinetobacter</taxon>
    </lineage>
</organism>
<comment type="subcellular location">
    <subcellularLocation>
        <location evidence="1">Cell envelope</location>
    </subcellularLocation>
</comment>
<dbReference type="PANTHER" id="PTHR35936">
    <property type="entry name" value="MEMBRANE-BOUND LYTIC MUREIN TRANSGLYCOSYLASE F"/>
    <property type="match status" value="1"/>
</dbReference>
<evidence type="ECO:0000313" key="6">
    <source>
        <dbReference type="EMBL" id="CAG70228.1"/>
    </source>
</evidence>
<comment type="similarity">
    <text evidence="2 4">Belongs to the bacterial solute-binding protein 3 family.</text>
</comment>
<dbReference type="PROSITE" id="PS01039">
    <property type="entry name" value="SBP_BACTERIAL_3"/>
    <property type="match status" value="1"/>
</dbReference>
<evidence type="ECO:0000256" key="4">
    <source>
        <dbReference type="RuleBase" id="RU003744"/>
    </source>
</evidence>
<reference evidence="6 7" key="1">
    <citation type="journal article" date="2004" name="Nucleic Acids Res.">
        <title>Unique features revealed by the genome sequence of Acinetobacter sp. ADP1, a versatile and naturally transformation competent bacterium.</title>
        <authorList>
            <person name="Barbe V."/>
            <person name="Vallenet D."/>
            <person name="Fonknechten N."/>
            <person name="Kreimeyer A."/>
            <person name="Oztas S."/>
            <person name="Labarre L."/>
            <person name="Cruveiller S."/>
            <person name="Robert C."/>
            <person name="Duprat S."/>
            <person name="Wincker P."/>
            <person name="Ornston L.N."/>
            <person name="Weissenbach J."/>
            <person name="Marliere P."/>
            <person name="Cohen G.N."/>
            <person name="Medigue C."/>
        </authorList>
    </citation>
    <scope>NUCLEOTIDE SEQUENCE [LARGE SCALE GENOMIC DNA]</scope>
    <source>
        <strain evidence="7">ATCC 33305 / BD413 / ADP1</strain>
    </source>
</reference>
<accession>Q6F6T9</accession>
<dbReference type="eggNOG" id="COG0834">
    <property type="taxonomic scope" value="Bacteria"/>
</dbReference>
<dbReference type="InterPro" id="IPR001638">
    <property type="entry name" value="Solute-binding_3/MltF_N"/>
</dbReference>
<dbReference type="SUPFAM" id="SSF53850">
    <property type="entry name" value="Periplasmic binding protein-like II"/>
    <property type="match status" value="1"/>
</dbReference>
<protein>
    <submittedName>
        <fullName evidence="6">Putative amino acid-binding protein (ABC superfamily, peri_bind)</fullName>
    </submittedName>
</protein>
<dbReference type="AlphaFoldDB" id="Q6F6T9"/>
<keyword evidence="3" id="KW-0732">Signal</keyword>
<dbReference type="Proteomes" id="UP000000430">
    <property type="component" value="Chromosome"/>
</dbReference>
<evidence type="ECO:0000256" key="1">
    <source>
        <dbReference type="ARBA" id="ARBA00004196"/>
    </source>
</evidence>
<dbReference type="KEGG" id="aci:ACIAD3588"/>
<sequence length="305" mass="32765">MDLKISTIYSNTYINKLIYFNHGMVVAKSSVNPVLSPHTAGVLMLKRSTLLLAVTTTLSALMLPTFANADALADIKKAGVIKIAIPQDFPPFGTVGTDLKAQGYDIDVAKLIAQDLGVKLQLVPVTSANRIPYLTTKKVDLVISSLGKNPEREKVIDFVGPYAPFYNGVFGQKNVSVKSAADLAGKTIAVTRGSIEDLELSKVAPSSTTIKRFEDNNSTVSAFYSGQVNLIATGNVVAGTLSKHFSKKPLETKFIIKNSPCYIGLNKGETALQNKLTAIIKTAKGNGQLNRISVQWLGTPLPKQL</sequence>
<dbReference type="Pfam" id="PF00497">
    <property type="entry name" value="SBP_bac_3"/>
    <property type="match status" value="1"/>
</dbReference>
<dbReference type="PANTHER" id="PTHR35936:SF37">
    <property type="entry name" value="AMINO ACID ABC TRANSPORTER SUBSTRATE-BINDING PROTEIN"/>
    <property type="match status" value="1"/>
</dbReference>
<dbReference type="GO" id="GO:0030313">
    <property type="term" value="C:cell envelope"/>
    <property type="evidence" value="ECO:0007669"/>
    <property type="project" value="UniProtKB-SubCell"/>
</dbReference>
<name>Q6F6T9_ACIAD</name>